<dbReference type="InterPro" id="IPR010994">
    <property type="entry name" value="RuvA_2-like"/>
</dbReference>
<feature type="compositionally biased region" description="Low complexity" evidence="1">
    <location>
        <begin position="139"/>
        <end position="153"/>
    </location>
</feature>
<keyword evidence="2" id="KW-0812">Transmembrane</keyword>
<sequence>MEQFKIWVKQYGVIAVLALGGLGFIWWQGQSAPATNDLAPVAESGSIVVSSSASSNSSSASSIPQAGYVEIKGAVAHPGLYPVDGSTTRWDAIVKAAGGLASNADASTINLAAVAHDQESLLIPIKGATTTDASRTPQTASSGGVTGSTNTSGDLVNLNTATSEELQTLSGVGPKKAEDIIAYRDANGGFQSIDDLKSVSGIGDKTFEKLAPFITVGP</sequence>
<dbReference type="Gene3D" id="1.10.150.280">
    <property type="entry name" value="AF1531-like domain"/>
    <property type="match status" value="1"/>
</dbReference>
<dbReference type="NCBIfam" id="TIGR00426">
    <property type="entry name" value="competence protein ComEA helix-hairpin-helix repeat region"/>
    <property type="match status" value="1"/>
</dbReference>
<dbReference type="GO" id="GO:0015627">
    <property type="term" value="C:type II protein secretion system complex"/>
    <property type="evidence" value="ECO:0007669"/>
    <property type="project" value="TreeGrafter"/>
</dbReference>
<dbReference type="InterPro" id="IPR004509">
    <property type="entry name" value="Competence_ComEA_HhH"/>
</dbReference>
<dbReference type="InterPro" id="IPR051675">
    <property type="entry name" value="Endo/Exo/Phosphatase_dom_1"/>
</dbReference>
<keyword evidence="2" id="KW-0472">Membrane</keyword>
<dbReference type="Pfam" id="PF12836">
    <property type="entry name" value="HHH_3"/>
    <property type="match status" value="1"/>
</dbReference>
<organism evidence="4 5">
    <name type="scientific">Lacticaseibacillus manihotivorans DSM 13343 = JCM 12514</name>
    <dbReference type="NCBI Taxonomy" id="1423769"/>
    <lineage>
        <taxon>Bacteria</taxon>
        <taxon>Bacillati</taxon>
        <taxon>Bacillota</taxon>
        <taxon>Bacilli</taxon>
        <taxon>Lactobacillales</taxon>
        <taxon>Lactobacillaceae</taxon>
        <taxon>Lacticaseibacillus</taxon>
    </lineage>
</organism>
<evidence type="ECO:0000256" key="2">
    <source>
        <dbReference type="SAM" id="Phobius"/>
    </source>
</evidence>
<dbReference type="Gene3D" id="3.10.560.10">
    <property type="entry name" value="Outer membrane lipoprotein wza domain like"/>
    <property type="match status" value="1"/>
</dbReference>
<reference evidence="4 5" key="1">
    <citation type="journal article" date="2015" name="Genome Announc.">
        <title>Expanding the biotechnology potential of lactobacilli through comparative genomics of 213 strains and associated genera.</title>
        <authorList>
            <person name="Sun Z."/>
            <person name="Harris H.M."/>
            <person name="McCann A."/>
            <person name="Guo C."/>
            <person name="Argimon S."/>
            <person name="Zhang W."/>
            <person name="Yang X."/>
            <person name="Jeffery I.B."/>
            <person name="Cooney J.C."/>
            <person name="Kagawa T.F."/>
            <person name="Liu W."/>
            <person name="Song Y."/>
            <person name="Salvetti E."/>
            <person name="Wrobel A."/>
            <person name="Rasinkangas P."/>
            <person name="Parkhill J."/>
            <person name="Rea M.C."/>
            <person name="O'Sullivan O."/>
            <person name="Ritari J."/>
            <person name="Douillard F.P."/>
            <person name="Paul Ross R."/>
            <person name="Yang R."/>
            <person name="Briner A.E."/>
            <person name="Felis G.E."/>
            <person name="de Vos W.M."/>
            <person name="Barrangou R."/>
            <person name="Klaenhammer T.R."/>
            <person name="Caufield P.W."/>
            <person name="Cui Y."/>
            <person name="Zhang H."/>
            <person name="O'Toole P.W."/>
        </authorList>
    </citation>
    <scope>NUCLEOTIDE SEQUENCE [LARGE SCALE GENOMIC DNA]</scope>
    <source>
        <strain evidence="4 5">DSM 13343</strain>
    </source>
</reference>
<evidence type="ECO:0000259" key="3">
    <source>
        <dbReference type="SMART" id="SM00278"/>
    </source>
</evidence>
<dbReference type="EMBL" id="AZEU01000018">
    <property type="protein sequence ID" value="KRL53254.1"/>
    <property type="molecule type" value="Genomic_DNA"/>
</dbReference>
<accession>A0A0R1R8D4</accession>
<feature type="domain" description="Helix-hairpin-helix DNA-binding motif class 1" evidence="3">
    <location>
        <begin position="164"/>
        <end position="183"/>
    </location>
</feature>
<name>A0A0R1R8D4_9LACO</name>
<dbReference type="AlphaFoldDB" id="A0A0R1R8D4"/>
<protein>
    <submittedName>
        <fullName evidence="4">DNA uptake protein-like DNA-binding protein</fullName>
    </submittedName>
</protein>
<keyword evidence="2" id="KW-1133">Transmembrane helix</keyword>
<dbReference type="Proteomes" id="UP000051790">
    <property type="component" value="Unassembled WGS sequence"/>
</dbReference>
<evidence type="ECO:0000313" key="5">
    <source>
        <dbReference type="Proteomes" id="UP000051790"/>
    </source>
</evidence>
<dbReference type="InterPro" id="IPR019554">
    <property type="entry name" value="Soluble_ligand-bd"/>
</dbReference>
<dbReference type="OrthoDB" id="9790239at2"/>
<evidence type="ECO:0000256" key="1">
    <source>
        <dbReference type="SAM" id="MobiDB-lite"/>
    </source>
</evidence>
<dbReference type="Pfam" id="PF10531">
    <property type="entry name" value="SLBB"/>
    <property type="match status" value="1"/>
</dbReference>
<dbReference type="PATRIC" id="fig|1423769.4.peg.1460"/>
<gene>
    <name evidence="4" type="ORF">FD01_GL001359</name>
</gene>
<dbReference type="GO" id="GO:0003677">
    <property type="term" value="F:DNA binding"/>
    <property type="evidence" value="ECO:0007669"/>
    <property type="project" value="UniProtKB-KW"/>
</dbReference>
<dbReference type="PANTHER" id="PTHR21180">
    <property type="entry name" value="ENDONUCLEASE/EXONUCLEASE/PHOSPHATASE FAMILY DOMAIN-CONTAINING PROTEIN 1"/>
    <property type="match status" value="1"/>
</dbReference>
<comment type="caution">
    <text evidence="4">The sequence shown here is derived from an EMBL/GenBank/DDBJ whole genome shotgun (WGS) entry which is preliminary data.</text>
</comment>
<dbReference type="InterPro" id="IPR003583">
    <property type="entry name" value="Hlx-hairpin-Hlx_DNA-bd_motif"/>
</dbReference>
<evidence type="ECO:0000313" key="4">
    <source>
        <dbReference type="EMBL" id="KRL53254.1"/>
    </source>
</evidence>
<dbReference type="SMART" id="SM00278">
    <property type="entry name" value="HhH1"/>
    <property type="match status" value="2"/>
</dbReference>
<dbReference type="PANTHER" id="PTHR21180:SF32">
    <property type="entry name" value="ENDONUCLEASE_EXONUCLEASE_PHOSPHATASE FAMILY DOMAIN-CONTAINING PROTEIN 1"/>
    <property type="match status" value="1"/>
</dbReference>
<proteinExistence type="predicted"/>
<feature type="domain" description="Helix-hairpin-helix DNA-binding motif class 1" evidence="3">
    <location>
        <begin position="194"/>
        <end position="213"/>
    </location>
</feature>
<feature type="transmembrane region" description="Helical" evidence="2">
    <location>
        <begin position="12"/>
        <end position="29"/>
    </location>
</feature>
<feature type="region of interest" description="Disordered" evidence="1">
    <location>
        <begin position="131"/>
        <end position="153"/>
    </location>
</feature>
<keyword evidence="4" id="KW-0238">DNA-binding</keyword>
<keyword evidence="5" id="KW-1185">Reference proteome</keyword>
<dbReference type="SUPFAM" id="SSF47781">
    <property type="entry name" value="RuvA domain 2-like"/>
    <property type="match status" value="1"/>
</dbReference>
<dbReference type="GO" id="GO:0006281">
    <property type="term" value="P:DNA repair"/>
    <property type="evidence" value="ECO:0007669"/>
    <property type="project" value="InterPro"/>
</dbReference>
<dbReference type="RefSeq" id="WP_054713828.1">
    <property type="nucleotide sequence ID" value="NZ_AZEU01000018.1"/>
</dbReference>
<dbReference type="GO" id="GO:0015628">
    <property type="term" value="P:protein secretion by the type II secretion system"/>
    <property type="evidence" value="ECO:0007669"/>
    <property type="project" value="TreeGrafter"/>
</dbReference>